<evidence type="ECO:0008006" key="11">
    <source>
        <dbReference type="Google" id="ProtNLM"/>
    </source>
</evidence>
<dbReference type="GO" id="GO:0020037">
    <property type="term" value="F:heme binding"/>
    <property type="evidence" value="ECO:0007669"/>
    <property type="project" value="InterPro"/>
</dbReference>
<dbReference type="OrthoDB" id="3945418at2759"/>
<keyword evidence="3" id="KW-0349">Heme</keyword>
<dbReference type="Gene3D" id="1.10.630.10">
    <property type="entry name" value="Cytochrome P450"/>
    <property type="match status" value="1"/>
</dbReference>
<dbReference type="GO" id="GO:0005506">
    <property type="term" value="F:iron ion binding"/>
    <property type="evidence" value="ECO:0007669"/>
    <property type="project" value="InterPro"/>
</dbReference>
<evidence type="ECO:0000256" key="3">
    <source>
        <dbReference type="ARBA" id="ARBA00022617"/>
    </source>
</evidence>
<dbReference type="InterPro" id="IPR001128">
    <property type="entry name" value="Cyt_P450"/>
</dbReference>
<dbReference type="InterPro" id="IPR050479">
    <property type="entry name" value="CYP11_CYP27_families"/>
</dbReference>
<evidence type="ECO:0000313" key="10">
    <source>
        <dbReference type="Proteomes" id="UP001163046"/>
    </source>
</evidence>
<gene>
    <name evidence="9" type="ORF">OS493_003299</name>
</gene>
<reference evidence="9" key="1">
    <citation type="submission" date="2023-01" db="EMBL/GenBank/DDBJ databases">
        <title>Genome assembly of the deep-sea coral Lophelia pertusa.</title>
        <authorList>
            <person name="Herrera S."/>
            <person name="Cordes E."/>
        </authorList>
    </citation>
    <scope>NUCLEOTIDE SEQUENCE</scope>
    <source>
        <strain evidence="9">USNM1676648</strain>
        <tissue evidence="9">Polyp</tissue>
    </source>
</reference>
<name>A0A9X0DCF3_9CNID</name>
<keyword evidence="10" id="KW-1185">Reference proteome</keyword>
<keyword evidence="7" id="KW-0503">Monooxygenase</keyword>
<feature type="compositionally biased region" description="Basic and acidic residues" evidence="8">
    <location>
        <begin position="281"/>
        <end position="300"/>
    </location>
</feature>
<comment type="cofactor">
    <cofactor evidence="1">
        <name>heme</name>
        <dbReference type="ChEBI" id="CHEBI:30413"/>
    </cofactor>
</comment>
<accession>A0A9X0DCF3</accession>
<dbReference type="SUPFAM" id="SSF48264">
    <property type="entry name" value="Cytochrome P450"/>
    <property type="match status" value="1"/>
</dbReference>
<evidence type="ECO:0000256" key="4">
    <source>
        <dbReference type="ARBA" id="ARBA00022723"/>
    </source>
</evidence>
<comment type="similarity">
    <text evidence="2">Belongs to the cytochrome P450 family.</text>
</comment>
<evidence type="ECO:0000256" key="8">
    <source>
        <dbReference type="SAM" id="MobiDB-lite"/>
    </source>
</evidence>
<keyword evidence="6" id="KW-0408">Iron</keyword>
<dbReference type="EMBL" id="MU825397">
    <property type="protein sequence ID" value="KAJ7393643.1"/>
    <property type="molecule type" value="Genomic_DNA"/>
</dbReference>
<evidence type="ECO:0000256" key="6">
    <source>
        <dbReference type="ARBA" id="ARBA00023004"/>
    </source>
</evidence>
<sequence length="314" mass="36393">MMINGSRRFVLIWRPLSVQPIKSTKSQANTTQAQEAETALNTNGGFDDIPGPKGLPILGNLLNYYDKGFKFHKAFEIQENMFKTYGPIYKDKIMQFSRVNIINPADMEEIFRADGKYPDRPRVDPWIKYRQRRGYSVGLTQEYGEEWARIRKSFATKMLRPLDIQDNMENLNHVINDVMTRMTKVQDKNGEIPDMAFELFRWSTESIGTFIFDSRLGLLDDPPRDEPERFVKATQDFLHYTQELRSGPPFYKIMETPAWKGFCKASDFLIEAGKKYVEEKEKQLSERAAKEVDIPDKRDGPNVSMDSLPFGKTS</sequence>
<dbReference type="GO" id="GO:0016705">
    <property type="term" value="F:oxidoreductase activity, acting on paired donors, with incorporation or reduction of molecular oxygen"/>
    <property type="evidence" value="ECO:0007669"/>
    <property type="project" value="InterPro"/>
</dbReference>
<dbReference type="Pfam" id="PF00067">
    <property type="entry name" value="p450"/>
    <property type="match status" value="1"/>
</dbReference>
<protein>
    <recommendedName>
        <fullName evidence="11">Cytochrome P450</fullName>
    </recommendedName>
</protein>
<organism evidence="9 10">
    <name type="scientific">Desmophyllum pertusum</name>
    <dbReference type="NCBI Taxonomy" id="174260"/>
    <lineage>
        <taxon>Eukaryota</taxon>
        <taxon>Metazoa</taxon>
        <taxon>Cnidaria</taxon>
        <taxon>Anthozoa</taxon>
        <taxon>Hexacorallia</taxon>
        <taxon>Scleractinia</taxon>
        <taxon>Caryophylliina</taxon>
        <taxon>Caryophylliidae</taxon>
        <taxon>Desmophyllum</taxon>
    </lineage>
</organism>
<dbReference type="InterPro" id="IPR036396">
    <property type="entry name" value="Cyt_P450_sf"/>
</dbReference>
<evidence type="ECO:0000256" key="2">
    <source>
        <dbReference type="ARBA" id="ARBA00010617"/>
    </source>
</evidence>
<dbReference type="AlphaFoldDB" id="A0A9X0DCF3"/>
<evidence type="ECO:0000313" key="9">
    <source>
        <dbReference type="EMBL" id="KAJ7393643.1"/>
    </source>
</evidence>
<evidence type="ECO:0000256" key="1">
    <source>
        <dbReference type="ARBA" id="ARBA00001971"/>
    </source>
</evidence>
<dbReference type="PANTHER" id="PTHR24279:SF120">
    <property type="entry name" value="CYTOCHROME P450"/>
    <property type="match status" value="1"/>
</dbReference>
<dbReference type="Proteomes" id="UP001163046">
    <property type="component" value="Unassembled WGS sequence"/>
</dbReference>
<keyword evidence="4" id="KW-0479">Metal-binding</keyword>
<keyword evidence="5" id="KW-0560">Oxidoreductase</keyword>
<comment type="caution">
    <text evidence="9">The sequence shown here is derived from an EMBL/GenBank/DDBJ whole genome shotgun (WGS) entry which is preliminary data.</text>
</comment>
<proteinExistence type="inferred from homology"/>
<feature type="region of interest" description="Disordered" evidence="8">
    <location>
        <begin position="281"/>
        <end position="314"/>
    </location>
</feature>
<evidence type="ECO:0000256" key="7">
    <source>
        <dbReference type="ARBA" id="ARBA00023033"/>
    </source>
</evidence>
<dbReference type="PANTHER" id="PTHR24279">
    <property type="entry name" value="CYTOCHROME P450"/>
    <property type="match status" value="1"/>
</dbReference>
<dbReference type="GO" id="GO:0004497">
    <property type="term" value="F:monooxygenase activity"/>
    <property type="evidence" value="ECO:0007669"/>
    <property type="project" value="UniProtKB-KW"/>
</dbReference>
<evidence type="ECO:0000256" key="5">
    <source>
        <dbReference type="ARBA" id="ARBA00023002"/>
    </source>
</evidence>